<evidence type="ECO:0000313" key="7">
    <source>
        <dbReference type="EMBL" id="KAF0981261.1"/>
    </source>
</evidence>
<sequence length="550" mass="61714">MILSKTHLSHSISSVFSRGHYEKERSLSTAIPLQENDDGHSLLDHEDNLFQALMKDPEIVCDEIVLSESCTRQPTSGMMGSESSLRNITLSSYKKYEECRKCWNRAIDKYPSLILYCSSQLHVISCIQWIRRNVVKTTLPTQYPIRIRSGSHSYEGFSTDNKAIVIDVSRMKNISLNEKESTVTIEAGVQNAELNKALHEAGGQHVFPGGACPTVGVVGYSLGGGWSFASRAFGLGCDNIVGLEIVDFNGHVLKVNEKENADLFWACRGAGAGNFGIVTSMTLRIHQVKQPMASLIMMNYSHCCPVKMASMVNSWQDTMNHAPSRFNGKINIYHCDKDGIGFSMIAMLLGEKQEAVNCLQDFLSKCPDEPGWDIGGQSSCVATVKYMPIHEVFKAIGDIHPEYEIFKSSGRFAMRDFTLEEIENFIKIVQNKPQGSIYAAISLYGLGGAIRETPKEHTAFAYRDAKAIIGIQTQWNDSSTHAKENSKWVVEMMKSRIIPLTCGSFINFPLLELENYKQEYFGRDPETLKRLERIKQQYDPLRFFTFPQGL</sequence>
<feature type="domain" description="FAD-binding PCMH-type" evidence="6">
    <location>
        <begin position="107"/>
        <end position="288"/>
    </location>
</feature>
<dbReference type="PANTHER" id="PTHR42973">
    <property type="entry name" value="BINDING OXIDOREDUCTASE, PUTATIVE (AFU_ORTHOLOGUE AFUA_1G17690)-RELATED"/>
    <property type="match status" value="1"/>
</dbReference>
<keyword evidence="4" id="KW-0274">FAD</keyword>
<dbReference type="Pfam" id="PF08031">
    <property type="entry name" value="BBE"/>
    <property type="match status" value="1"/>
</dbReference>
<evidence type="ECO:0000256" key="3">
    <source>
        <dbReference type="ARBA" id="ARBA00022630"/>
    </source>
</evidence>
<dbReference type="Gene3D" id="3.30.465.10">
    <property type="match status" value="1"/>
</dbReference>
<evidence type="ECO:0000256" key="1">
    <source>
        <dbReference type="ARBA" id="ARBA00001974"/>
    </source>
</evidence>
<dbReference type="AlphaFoldDB" id="A0A6A5C2K5"/>
<dbReference type="SUPFAM" id="SSF56176">
    <property type="entry name" value="FAD-binding/transporter-associated domain-like"/>
    <property type="match status" value="1"/>
</dbReference>
<organism evidence="7 8">
    <name type="scientific">Naegleria fowleri</name>
    <name type="common">Brain eating amoeba</name>
    <dbReference type="NCBI Taxonomy" id="5763"/>
    <lineage>
        <taxon>Eukaryota</taxon>
        <taxon>Discoba</taxon>
        <taxon>Heterolobosea</taxon>
        <taxon>Tetramitia</taxon>
        <taxon>Eutetramitia</taxon>
        <taxon>Vahlkampfiidae</taxon>
        <taxon>Naegleria</taxon>
    </lineage>
</organism>
<dbReference type="Proteomes" id="UP000444721">
    <property type="component" value="Unassembled WGS sequence"/>
</dbReference>
<evidence type="ECO:0000259" key="6">
    <source>
        <dbReference type="PROSITE" id="PS51387"/>
    </source>
</evidence>
<dbReference type="VEuPathDB" id="AmoebaDB:FDP41_013049"/>
<comment type="caution">
    <text evidence="7">The sequence shown here is derived from an EMBL/GenBank/DDBJ whole genome shotgun (WGS) entry which is preliminary data.</text>
</comment>
<name>A0A6A5C2K5_NAEFO</name>
<dbReference type="VEuPathDB" id="AmoebaDB:NfTy_078390"/>
<gene>
    <name evidence="7" type="ORF">FDP41_013049</name>
</gene>
<dbReference type="InterPro" id="IPR016169">
    <property type="entry name" value="FAD-bd_PCMH_sub2"/>
</dbReference>
<dbReference type="InterPro" id="IPR050416">
    <property type="entry name" value="FAD-linked_Oxidoreductase"/>
</dbReference>
<comment type="cofactor">
    <cofactor evidence="1">
        <name>FAD</name>
        <dbReference type="ChEBI" id="CHEBI:57692"/>
    </cofactor>
</comment>
<dbReference type="OMA" id="HDLWWAH"/>
<proteinExistence type="inferred from homology"/>
<dbReference type="Pfam" id="PF01565">
    <property type="entry name" value="FAD_binding_4"/>
    <property type="match status" value="1"/>
</dbReference>
<evidence type="ECO:0000313" key="8">
    <source>
        <dbReference type="Proteomes" id="UP000444721"/>
    </source>
</evidence>
<keyword evidence="5" id="KW-0560">Oxidoreductase</keyword>
<dbReference type="PANTHER" id="PTHR42973:SF39">
    <property type="entry name" value="FAD-BINDING PCMH-TYPE DOMAIN-CONTAINING PROTEIN"/>
    <property type="match status" value="1"/>
</dbReference>
<accession>A0A6A5C2K5</accession>
<dbReference type="Gene3D" id="3.40.462.20">
    <property type="match status" value="1"/>
</dbReference>
<dbReference type="GO" id="GO:0071949">
    <property type="term" value="F:FAD binding"/>
    <property type="evidence" value="ECO:0007669"/>
    <property type="project" value="InterPro"/>
</dbReference>
<dbReference type="InterPro" id="IPR016166">
    <property type="entry name" value="FAD-bd_PCMH"/>
</dbReference>
<evidence type="ECO:0000256" key="4">
    <source>
        <dbReference type="ARBA" id="ARBA00022827"/>
    </source>
</evidence>
<dbReference type="VEuPathDB" id="AmoebaDB:NF0099060"/>
<dbReference type="PROSITE" id="PS51387">
    <property type="entry name" value="FAD_PCMH"/>
    <property type="match status" value="1"/>
</dbReference>
<evidence type="ECO:0000256" key="2">
    <source>
        <dbReference type="ARBA" id="ARBA00005466"/>
    </source>
</evidence>
<comment type="similarity">
    <text evidence="2">Belongs to the oxygen-dependent FAD-linked oxidoreductase family.</text>
</comment>
<dbReference type="InterPro" id="IPR006094">
    <property type="entry name" value="Oxid_FAD_bind_N"/>
</dbReference>
<reference evidence="7 8" key="1">
    <citation type="journal article" date="2019" name="Sci. Rep.">
        <title>Nanopore sequencing improves the draft genome of the human pathogenic amoeba Naegleria fowleri.</title>
        <authorList>
            <person name="Liechti N."/>
            <person name="Schurch N."/>
            <person name="Bruggmann R."/>
            <person name="Wittwer M."/>
        </authorList>
    </citation>
    <scope>NUCLEOTIDE SEQUENCE [LARGE SCALE GENOMIC DNA]</scope>
    <source>
        <strain evidence="7 8">ATCC 30894</strain>
    </source>
</reference>
<dbReference type="OrthoDB" id="415825at2759"/>
<dbReference type="EMBL" id="VFQX01000016">
    <property type="protein sequence ID" value="KAF0981261.1"/>
    <property type="molecule type" value="Genomic_DNA"/>
</dbReference>
<dbReference type="RefSeq" id="XP_044565974.1">
    <property type="nucleotide sequence ID" value="XM_044703636.1"/>
</dbReference>
<dbReference type="InterPro" id="IPR036318">
    <property type="entry name" value="FAD-bd_PCMH-like_sf"/>
</dbReference>
<dbReference type="InterPro" id="IPR012951">
    <property type="entry name" value="BBE"/>
</dbReference>
<dbReference type="GeneID" id="68120264"/>
<keyword evidence="3" id="KW-0285">Flavoprotein</keyword>
<dbReference type="GO" id="GO:0016491">
    <property type="term" value="F:oxidoreductase activity"/>
    <property type="evidence" value="ECO:0007669"/>
    <property type="project" value="UniProtKB-KW"/>
</dbReference>
<protein>
    <recommendedName>
        <fullName evidence="6">FAD-binding PCMH-type domain-containing protein</fullName>
    </recommendedName>
</protein>
<evidence type="ECO:0000256" key="5">
    <source>
        <dbReference type="ARBA" id="ARBA00023002"/>
    </source>
</evidence>
<keyword evidence="8" id="KW-1185">Reference proteome</keyword>